<dbReference type="InterPro" id="IPR011010">
    <property type="entry name" value="DNA_brk_join_enz"/>
</dbReference>
<keyword evidence="4 6" id="KW-0238">DNA-binding</keyword>
<evidence type="ECO:0000259" key="8">
    <source>
        <dbReference type="PROSITE" id="PS51900"/>
    </source>
</evidence>
<evidence type="ECO:0000313" key="9">
    <source>
        <dbReference type="EMBL" id="HIU58339.1"/>
    </source>
</evidence>
<evidence type="ECO:0000256" key="1">
    <source>
        <dbReference type="ARBA" id="ARBA00003283"/>
    </source>
</evidence>
<reference evidence="9" key="2">
    <citation type="journal article" date="2021" name="PeerJ">
        <title>Extensive microbial diversity within the chicken gut microbiome revealed by metagenomics and culture.</title>
        <authorList>
            <person name="Gilroy R."/>
            <person name="Ravi A."/>
            <person name="Getino M."/>
            <person name="Pursley I."/>
            <person name="Horton D.L."/>
            <person name="Alikhan N.F."/>
            <person name="Baker D."/>
            <person name="Gharbi K."/>
            <person name="Hall N."/>
            <person name="Watson M."/>
            <person name="Adriaenssens E.M."/>
            <person name="Foster-Nyarko E."/>
            <person name="Jarju S."/>
            <person name="Secka A."/>
            <person name="Antonio M."/>
            <person name="Oren A."/>
            <person name="Chaudhuri R.R."/>
            <person name="La Ragione R."/>
            <person name="Hildebrand F."/>
            <person name="Pallen M.J."/>
        </authorList>
    </citation>
    <scope>NUCLEOTIDE SEQUENCE</scope>
    <source>
        <strain evidence="9">USAMLcec3-3695</strain>
    </source>
</reference>
<keyword evidence="3" id="KW-0229">DNA integration</keyword>
<comment type="function">
    <text evidence="1">Site-specific tyrosine recombinase, which acts by catalyzing the cutting and rejoining of the recombining DNA molecules.</text>
</comment>
<comment type="similarity">
    <text evidence="2">Belongs to the 'phage' integrase family.</text>
</comment>
<evidence type="ECO:0000256" key="6">
    <source>
        <dbReference type="PROSITE-ProRule" id="PRU01248"/>
    </source>
</evidence>
<dbReference type="GO" id="GO:0015074">
    <property type="term" value="P:DNA integration"/>
    <property type="evidence" value="ECO:0007669"/>
    <property type="project" value="UniProtKB-KW"/>
</dbReference>
<comment type="caution">
    <text evidence="9">The sequence shown here is derived from an EMBL/GenBank/DDBJ whole genome shotgun (WGS) entry which is preliminary data.</text>
</comment>
<evidence type="ECO:0000313" key="10">
    <source>
        <dbReference type="Proteomes" id="UP000824109"/>
    </source>
</evidence>
<feature type="domain" description="Tyr recombinase" evidence="7">
    <location>
        <begin position="123"/>
        <end position="313"/>
    </location>
</feature>
<dbReference type="AlphaFoldDB" id="A0A9D1SFC6"/>
<sequence>MERLSGLQIGTDKLSFSTCAANWLGDIEKRVKTSTFANYRFILERHILPFFKRYTMQKLEGSDLEQFISEKLADGKLKRRSGLSKKYLKDIVSVVKQIAAYAEKRHGIQNKIRYICTPKVNRSETETISAEDKAILSSYLMDSNDPMDTGILMSLYTGMRIGEVCGLKWSDIDFNDGVIIVRRTVQRICDGHGSTVLLVGSPKTTGSCRIIPIPKIILNKLSKISKVSDNNIITASKRYSEPQFLRKRFKEILAMCGIKNVKYHSLRHTFASDCVRLGFDIKALSEILGHASTAMTLDRYAHTSLETKRMYMDRISA</sequence>
<evidence type="ECO:0000259" key="7">
    <source>
        <dbReference type="PROSITE" id="PS51898"/>
    </source>
</evidence>
<dbReference type="Gene3D" id="1.10.443.10">
    <property type="entry name" value="Intergrase catalytic core"/>
    <property type="match status" value="1"/>
</dbReference>
<dbReference type="EMBL" id="DVNB01000113">
    <property type="protein sequence ID" value="HIU58339.1"/>
    <property type="molecule type" value="Genomic_DNA"/>
</dbReference>
<dbReference type="CDD" id="cd01189">
    <property type="entry name" value="INT_ICEBs1_C_like"/>
    <property type="match status" value="1"/>
</dbReference>
<dbReference type="InterPro" id="IPR044068">
    <property type="entry name" value="CB"/>
</dbReference>
<dbReference type="InterPro" id="IPR004107">
    <property type="entry name" value="Integrase_SAM-like_N"/>
</dbReference>
<protein>
    <submittedName>
        <fullName evidence="9">Site-specific integrase</fullName>
    </submittedName>
</protein>
<dbReference type="PROSITE" id="PS51898">
    <property type="entry name" value="TYR_RECOMBINASE"/>
    <property type="match status" value="1"/>
</dbReference>
<dbReference type="GO" id="GO:0003677">
    <property type="term" value="F:DNA binding"/>
    <property type="evidence" value="ECO:0007669"/>
    <property type="project" value="UniProtKB-UniRule"/>
</dbReference>
<dbReference type="Pfam" id="PF14659">
    <property type="entry name" value="Phage_int_SAM_3"/>
    <property type="match status" value="1"/>
</dbReference>
<dbReference type="PANTHER" id="PTHR30349">
    <property type="entry name" value="PHAGE INTEGRASE-RELATED"/>
    <property type="match status" value="1"/>
</dbReference>
<dbReference type="PROSITE" id="PS51900">
    <property type="entry name" value="CB"/>
    <property type="match status" value="1"/>
</dbReference>
<organism evidence="9 10">
    <name type="scientific">Candidatus Ornithomonoglobus merdipullorum</name>
    <dbReference type="NCBI Taxonomy" id="2840895"/>
    <lineage>
        <taxon>Bacteria</taxon>
        <taxon>Bacillati</taxon>
        <taxon>Bacillota</taxon>
        <taxon>Clostridia</taxon>
        <taxon>Candidatus Ornithomonoglobus</taxon>
    </lineage>
</organism>
<evidence type="ECO:0000256" key="5">
    <source>
        <dbReference type="ARBA" id="ARBA00023172"/>
    </source>
</evidence>
<dbReference type="InterPro" id="IPR050090">
    <property type="entry name" value="Tyrosine_recombinase_XerCD"/>
</dbReference>
<dbReference type="PANTHER" id="PTHR30349:SF41">
    <property type="entry name" value="INTEGRASE_RECOMBINASE PROTEIN MJ0367-RELATED"/>
    <property type="match status" value="1"/>
</dbReference>
<dbReference type="Pfam" id="PF00589">
    <property type="entry name" value="Phage_integrase"/>
    <property type="match status" value="1"/>
</dbReference>
<gene>
    <name evidence="9" type="ORF">IAA61_11095</name>
</gene>
<evidence type="ECO:0000256" key="4">
    <source>
        <dbReference type="ARBA" id="ARBA00023125"/>
    </source>
</evidence>
<dbReference type="InterPro" id="IPR010998">
    <property type="entry name" value="Integrase_recombinase_N"/>
</dbReference>
<dbReference type="InterPro" id="IPR002104">
    <property type="entry name" value="Integrase_catalytic"/>
</dbReference>
<dbReference type="SUPFAM" id="SSF56349">
    <property type="entry name" value="DNA breaking-rejoining enzymes"/>
    <property type="match status" value="1"/>
</dbReference>
<evidence type="ECO:0000256" key="3">
    <source>
        <dbReference type="ARBA" id="ARBA00022908"/>
    </source>
</evidence>
<reference evidence="9" key="1">
    <citation type="submission" date="2020-10" db="EMBL/GenBank/DDBJ databases">
        <authorList>
            <person name="Gilroy R."/>
        </authorList>
    </citation>
    <scope>NUCLEOTIDE SEQUENCE</scope>
    <source>
        <strain evidence="9">USAMLcec3-3695</strain>
    </source>
</reference>
<keyword evidence="5" id="KW-0233">DNA recombination</keyword>
<feature type="domain" description="Core-binding (CB)" evidence="8">
    <location>
        <begin position="14"/>
        <end position="103"/>
    </location>
</feature>
<dbReference type="InterPro" id="IPR013762">
    <property type="entry name" value="Integrase-like_cat_sf"/>
</dbReference>
<dbReference type="Gene3D" id="1.10.150.130">
    <property type="match status" value="1"/>
</dbReference>
<evidence type="ECO:0000256" key="2">
    <source>
        <dbReference type="ARBA" id="ARBA00008857"/>
    </source>
</evidence>
<name>A0A9D1SFC6_9FIRM</name>
<accession>A0A9D1SFC6</accession>
<proteinExistence type="inferred from homology"/>
<dbReference type="Proteomes" id="UP000824109">
    <property type="component" value="Unassembled WGS sequence"/>
</dbReference>
<dbReference type="GO" id="GO:0006310">
    <property type="term" value="P:DNA recombination"/>
    <property type="evidence" value="ECO:0007669"/>
    <property type="project" value="UniProtKB-KW"/>
</dbReference>